<organism evidence="1 2">
    <name type="scientific">Phytophthora cactorum</name>
    <dbReference type="NCBI Taxonomy" id="29920"/>
    <lineage>
        <taxon>Eukaryota</taxon>
        <taxon>Sar</taxon>
        <taxon>Stramenopiles</taxon>
        <taxon>Oomycota</taxon>
        <taxon>Peronosporomycetes</taxon>
        <taxon>Peronosporales</taxon>
        <taxon>Peronosporaceae</taxon>
        <taxon>Phytophthora</taxon>
    </lineage>
</organism>
<dbReference type="Proteomes" id="UP000688947">
    <property type="component" value="Unassembled WGS sequence"/>
</dbReference>
<dbReference type="OrthoDB" id="128786at2759"/>
<proteinExistence type="predicted"/>
<gene>
    <name evidence="1" type="ORF">JG687_00001707</name>
</gene>
<protein>
    <recommendedName>
        <fullName evidence="3">MULE transposase domain-containing protein</fullName>
    </recommendedName>
</protein>
<comment type="caution">
    <text evidence="1">The sequence shown here is derived from an EMBL/GenBank/DDBJ whole genome shotgun (WGS) entry which is preliminary data.</text>
</comment>
<sequence>MAISGAPTTGIAKPTWACSRHGGWSDQNNLFNQIDIDKFAILTVSDTTGSARNVCDHFSAKKQVDCLMHTLSLCIFYALGLKENTRGGGLRVLQKLRDFAACFGKPSRLVKLMQIADMSNLPAVNIEVDAKTRVGYAVIRMRQSVYIHYAFTQYFEYASPSERDVWTDTSEDDWNIITEMEGLTSQFARFSLGGVQQRRRFQLVCIVFSQMAVSRD</sequence>
<evidence type="ECO:0000313" key="2">
    <source>
        <dbReference type="Proteomes" id="UP000688947"/>
    </source>
</evidence>
<evidence type="ECO:0000313" key="1">
    <source>
        <dbReference type="EMBL" id="KAG6972021.1"/>
    </source>
</evidence>
<reference evidence="1" key="1">
    <citation type="submission" date="2021-01" db="EMBL/GenBank/DDBJ databases">
        <title>Phytophthora aleatoria, a newly-described species from Pinus radiata is distinct from Phytophthora cactorum isolates based on comparative genomics.</title>
        <authorList>
            <person name="Mcdougal R."/>
            <person name="Panda P."/>
            <person name="Williams N."/>
            <person name="Studholme D.J."/>
        </authorList>
    </citation>
    <scope>NUCLEOTIDE SEQUENCE</scope>
    <source>
        <strain evidence="1">NZFS 3830</strain>
    </source>
</reference>
<dbReference type="AlphaFoldDB" id="A0A8T1UZ17"/>
<evidence type="ECO:0008006" key="3">
    <source>
        <dbReference type="Google" id="ProtNLM"/>
    </source>
</evidence>
<name>A0A8T1UZ17_9STRA</name>
<accession>A0A8T1UZ17</accession>
<dbReference type="EMBL" id="JAENGZ010000042">
    <property type="protein sequence ID" value="KAG6972021.1"/>
    <property type="molecule type" value="Genomic_DNA"/>
</dbReference>